<dbReference type="InterPro" id="IPR027417">
    <property type="entry name" value="P-loop_NTPase"/>
</dbReference>
<feature type="domain" description="Tr-type G" evidence="1">
    <location>
        <begin position="2"/>
        <end position="55"/>
    </location>
</feature>
<sequence length="83" mass="9260">MVLVIDVNKGIQTQTAECLVIAELLNKNLLIVLNKIDLLSDEKRVPMIEKVIATRMHSFSKFAIMIQSLVVRCDSNISANSAF</sequence>
<evidence type="ECO:0000313" key="3">
    <source>
        <dbReference type="Proteomes" id="UP000479000"/>
    </source>
</evidence>
<feature type="non-terminal residue" evidence="2">
    <location>
        <position position="83"/>
    </location>
</feature>
<organism evidence="2 3">
    <name type="scientific">Nesidiocoris tenuis</name>
    <dbReference type="NCBI Taxonomy" id="355587"/>
    <lineage>
        <taxon>Eukaryota</taxon>
        <taxon>Metazoa</taxon>
        <taxon>Ecdysozoa</taxon>
        <taxon>Arthropoda</taxon>
        <taxon>Hexapoda</taxon>
        <taxon>Insecta</taxon>
        <taxon>Pterygota</taxon>
        <taxon>Neoptera</taxon>
        <taxon>Paraneoptera</taxon>
        <taxon>Hemiptera</taxon>
        <taxon>Heteroptera</taxon>
        <taxon>Panheteroptera</taxon>
        <taxon>Cimicomorpha</taxon>
        <taxon>Miridae</taxon>
        <taxon>Dicyphina</taxon>
        <taxon>Nesidiocoris</taxon>
    </lineage>
</organism>
<dbReference type="Pfam" id="PF00009">
    <property type="entry name" value="GTP_EFTU"/>
    <property type="match status" value="1"/>
</dbReference>
<dbReference type="GO" id="GO:0003924">
    <property type="term" value="F:GTPase activity"/>
    <property type="evidence" value="ECO:0007669"/>
    <property type="project" value="InterPro"/>
</dbReference>
<proteinExistence type="predicted"/>
<dbReference type="Gene3D" id="3.40.50.300">
    <property type="entry name" value="P-loop containing nucleotide triphosphate hydrolases"/>
    <property type="match status" value="1"/>
</dbReference>
<dbReference type="AlphaFoldDB" id="A0A6H5HF53"/>
<gene>
    <name evidence="2" type="ORF">NTEN_LOCUS19750</name>
</gene>
<evidence type="ECO:0000313" key="2">
    <source>
        <dbReference type="EMBL" id="CAB0015410.1"/>
    </source>
</evidence>
<dbReference type="SUPFAM" id="SSF52540">
    <property type="entry name" value="P-loop containing nucleoside triphosphate hydrolases"/>
    <property type="match status" value="1"/>
</dbReference>
<name>A0A6H5HF53_9HEMI</name>
<reference evidence="2 3" key="1">
    <citation type="submission" date="2020-02" db="EMBL/GenBank/DDBJ databases">
        <authorList>
            <person name="Ferguson B K."/>
        </authorList>
    </citation>
    <scope>NUCLEOTIDE SEQUENCE [LARGE SCALE GENOMIC DNA]</scope>
</reference>
<dbReference type="OrthoDB" id="2067at2759"/>
<accession>A0A6H5HF53</accession>
<dbReference type="Proteomes" id="UP000479000">
    <property type="component" value="Unassembled WGS sequence"/>
</dbReference>
<dbReference type="GO" id="GO:0005525">
    <property type="term" value="F:GTP binding"/>
    <property type="evidence" value="ECO:0007669"/>
    <property type="project" value="InterPro"/>
</dbReference>
<protein>
    <recommendedName>
        <fullName evidence="1">Tr-type G domain-containing protein</fullName>
    </recommendedName>
</protein>
<evidence type="ECO:0000259" key="1">
    <source>
        <dbReference type="Pfam" id="PF00009"/>
    </source>
</evidence>
<dbReference type="EMBL" id="CADCXU010029038">
    <property type="protein sequence ID" value="CAB0015410.1"/>
    <property type="molecule type" value="Genomic_DNA"/>
</dbReference>
<dbReference type="InterPro" id="IPR000795">
    <property type="entry name" value="T_Tr_GTP-bd_dom"/>
</dbReference>
<keyword evidence="3" id="KW-1185">Reference proteome</keyword>